<evidence type="ECO:0000313" key="2">
    <source>
        <dbReference type="Proteomes" id="UP000309117"/>
    </source>
</evidence>
<evidence type="ECO:0000313" key="1">
    <source>
        <dbReference type="EMBL" id="TGY16595.1"/>
    </source>
</evidence>
<sequence>MISGYGQTDTHRIDEGDLRAHAYGAKLNVVWTIGIKKDGKIYFKTIHDTIGIPYERRHSDE</sequence>
<proteinExistence type="predicted"/>
<dbReference type="Proteomes" id="UP000309117">
    <property type="component" value="Unassembled WGS sequence"/>
</dbReference>
<reference evidence="1 2" key="1">
    <citation type="submission" date="2019-04" db="EMBL/GenBank/DDBJ databases">
        <title>Microbes associate with the intestines of laboratory mice.</title>
        <authorList>
            <person name="Navarre W."/>
            <person name="Wong E."/>
            <person name="Huang K."/>
            <person name="Tropini C."/>
            <person name="Ng K."/>
            <person name="Yu B."/>
        </authorList>
    </citation>
    <scope>NUCLEOTIDE SEQUENCE [LARGE SCALE GENOMIC DNA]</scope>
    <source>
        <strain evidence="1 2">NM61_E11</strain>
    </source>
</reference>
<protein>
    <submittedName>
        <fullName evidence="1">Uncharacterized protein</fullName>
    </submittedName>
</protein>
<comment type="caution">
    <text evidence="1">The sequence shown here is derived from an EMBL/GenBank/DDBJ whole genome shotgun (WGS) entry which is preliminary data.</text>
</comment>
<dbReference type="EMBL" id="SRYV01000004">
    <property type="protein sequence ID" value="TGY16595.1"/>
    <property type="molecule type" value="Genomic_DNA"/>
</dbReference>
<dbReference type="AlphaFoldDB" id="A0A4S2BQY1"/>
<name>A0A4S2BQY1_9LACO</name>
<dbReference type="RefSeq" id="WP_004041672.1">
    <property type="nucleotide sequence ID" value="NZ_AQFR02000001.1"/>
</dbReference>
<organism evidence="1 2">
    <name type="scientific">Lactobacillus intestinalis</name>
    <dbReference type="NCBI Taxonomy" id="151781"/>
    <lineage>
        <taxon>Bacteria</taxon>
        <taxon>Bacillati</taxon>
        <taxon>Bacillota</taxon>
        <taxon>Bacilli</taxon>
        <taxon>Lactobacillales</taxon>
        <taxon>Lactobacillaceae</taxon>
        <taxon>Lactobacillus</taxon>
    </lineage>
</organism>
<gene>
    <name evidence="1" type="ORF">E5351_03280</name>
</gene>
<accession>A0A4S2BQY1</accession>